<evidence type="ECO:0000313" key="2">
    <source>
        <dbReference type="RefSeq" id="XP_065651184.1"/>
    </source>
</evidence>
<name>A0ABM4BPW9_HYDVU</name>
<sequence>MRTEIAKREGRFCERRKELQFNRLIINNVHYKVELSALVCDTPARAFVKCIKEHSAYHGCDKCEQHGVYVGCVTFPEIDAVLQTDYSFARMTDCHHHISESPLTNISIKIISQVPADYMHLVCLGVMQKLVYLLLKGPLKTRLDQKIS</sequence>
<dbReference type="PANTHER" id="PTHR33053">
    <property type="entry name" value="PROTEIN, PUTATIVE-RELATED"/>
    <property type="match status" value="1"/>
</dbReference>
<dbReference type="Proteomes" id="UP001652625">
    <property type="component" value="Chromosome 04"/>
</dbReference>
<gene>
    <name evidence="2" type="primary">LOC136079377</name>
</gene>
<keyword evidence="1" id="KW-1185">Reference proteome</keyword>
<accession>A0ABM4BPW9</accession>
<dbReference type="GeneID" id="136079377"/>
<reference evidence="2" key="1">
    <citation type="submission" date="2025-08" db="UniProtKB">
        <authorList>
            <consortium name="RefSeq"/>
        </authorList>
    </citation>
    <scope>IDENTIFICATION</scope>
</reference>
<evidence type="ECO:0000313" key="1">
    <source>
        <dbReference type="Proteomes" id="UP001652625"/>
    </source>
</evidence>
<protein>
    <submittedName>
        <fullName evidence="2">Uncharacterized protein LOC136079377</fullName>
    </submittedName>
</protein>
<proteinExistence type="predicted"/>
<dbReference type="RefSeq" id="XP_065651184.1">
    <property type="nucleotide sequence ID" value="XM_065795112.1"/>
</dbReference>
<organism evidence="1 2">
    <name type="scientific">Hydra vulgaris</name>
    <name type="common">Hydra</name>
    <name type="synonym">Hydra attenuata</name>
    <dbReference type="NCBI Taxonomy" id="6087"/>
    <lineage>
        <taxon>Eukaryota</taxon>
        <taxon>Metazoa</taxon>
        <taxon>Cnidaria</taxon>
        <taxon>Hydrozoa</taxon>
        <taxon>Hydroidolina</taxon>
        <taxon>Anthoathecata</taxon>
        <taxon>Aplanulata</taxon>
        <taxon>Hydridae</taxon>
        <taxon>Hydra</taxon>
    </lineage>
</organism>